<evidence type="ECO:0000256" key="1">
    <source>
        <dbReference type="SAM" id="SignalP"/>
    </source>
</evidence>
<evidence type="ECO:0008006" key="4">
    <source>
        <dbReference type="Google" id="ProtNLM"/>
    </source>
</evidence>
<keyword evidence="1" id="KW-0732">Signal</keyword>
<dbReference type="SUPFAM" id="SSF56935">
    <property type="entry name" value="Porins"/>
    <property type="match status" value="1"/>
</dbReference>
<evidence type="ECO:0000313" key="3">
    <source>
        <dbReference type="Proteomes" id="UP001595907"/>
    </source>
</evidence>
<dbReference type="RefSeq" id="WP_379709591.1">
    <property type="nucleotide sequence ID" value="NZ_JBHSCZ010000002.1"/>
</dbReference>
<gene>
    <name evidence="2" type="ORF">ACFOWM_10270</name>
</gene>
<comment type="caution">
    <text evidence="2">The sequence shown here is derived from an EMBL/GenBank/DDBJ whole genome shotgun (WGS) entry which is preliminary data.</text>
</comment>
<dbReference type="Proteomes" id="UP001595907">
    <property type="component" value="Unassembled WGS sequence"/>
</dbReference>
<sequence length="427" mass="46233">MLRKITSLAVAMLAIVATTFAQQKAATPATTPAPTAPSVSIYGFVRNDAYYDSRQNVFVREGQLDLYPRDKDIQSDGSDYNKKSQLNILGILARFGVRVSGPDAFKAKTSAVLEGDFFGQADVNIGLLRLRHGYVKLDWQKSALTLGQTWYPMFIPECFPGVVGFNTGIPIAPFGWAGQVKYTAKIDAKNSLSLTAYKPREFAVANVNPTDVTNAASLNAALPELNLHYQYKSDNFLIGAQVDYSKITPYTKYGATGALLTNEASVNSVTAMAYAKITGKKIAVKAQALLGQNTTSWVMLGGYLGYKPTATSKETYKPIKTNAAWIDIYGTGKKVVPGLFVGYTSIEGAKSGATAAYGRAVGVSGRGIKDLMRISPRIDFISGKLSFRNELEFTTAKYGTRANDGKVTGATDNITNVRFTFSTVFNF</sequence>
<feature type="chain" id="PRO_5047028264" description="Porin" evidence="1">
    <location>
        <begin position="22"/>
        <end position="427"/>
    </location>
</feature>
<feature type="signal peptide" evidence="1">
    <location>
        <begin position="1"/>
        <end position="21"/>
    </location>
</feature>
<accession>A0ABV8QWE4</accession>
<dbReference type="EMBL" id="JBHSCZ010000002">
    <property type="protein sequence ID" value="MFC4263264.1"/>
    <property type="molecule type" value="Genomic_DNA"/>
</dbReference>
<reference evidence="3" key="1">
    <citation type="journal article" date="2019" name="Int. J. Syst. Evol. Microbiol.">
        <title>The Global Catalogue of Microorganisms (GCM) 10K type strain sequencing project: providing services to taxonomists for standard genome sequencing and annotation.</title>
        <authorList>
            <consortium name="The Broad Institute Genomics Platform"/>
            <consortium name="The Broad Institute Genome Sequencing Center for Infectious Disease"/>
            <person name="Wu L."/>
            <person name="Ma J."/>
        </authorList>
    </citation>
    <scope>NUCLEOTIDE SEQUENCE [LARGE SCALE GENOMIC DNA]</scope>
    <source>
        <strain evidence="3">CECT 8289</strain>
    </source>
</reference>
<organism evidence="2 3">
    <name type="scientific">Ferruginibacter yonginensis</name>
    <dbReference type="NCBI Taxonomy" id="1310416"/>
    <lineage>
        <taxon>Bacteria</taxon>
        <taxon>Pseudomonadati</taxon>
        <taxon>Bacteroidota</taxon>
        <taxon>Chitinophagia</taxon>
        <taxon>Chitinophagales</taxon>
        <taxon>Chitinophagaceae</taxon>
        <taxon>Ferruginibacter</taxon>
    </lineage>
</organism>
<keyword evidence="3" id="KW-1185">Reference proteome</keyword>
<name>A0ABV8QWE4_9BACT</name>
<proteinExistence type="predicted"/>
<protein>
    <recommendedName>
        <fullName evidence="4">Porin</fullName>
    </recommendedName>
</protein>
<evidence type="ECO:0000313" key="2">
    <source>
        <dbReference type="EMBL" id="MFC4263264.1"/>
    </source>
</evidence>